<dbReference type="KEGG" id="aqu:105314382"/>
<keyword evidence="3" id="KW-1185">Reference proteome</keyword>
<dbReference type="eggNOG" id="ENOG502RZ9T">
    <property type="taxonomic scope" value="Eukaryota"/>
</dbReference>
<dbReference type="OMA" id="DETWIHD"/>
<dbReference type="EnsemblMetazoa" id="XM_011408531.2">
    <property type="protein sequence ID" value="XP_011406833.2"/>
    <property type="gene ID" value="LOC105314382"/>
</dbReference>
<feature type="compositionally biased region" description="Acidic residues" evidence="1">
    <location>
        <begin position="415"/>
        <end position="445"/>
    </location>
</feature>
<dbReference type="AlphaFoldDB" id="A0A1X7TTG7"/>
<protein>
    <recommendedName>
        <fullName evidence="4">Tc1-like transposase DDE domain-containing protein</fullName>
    </recommendedName>
</protein>
<dbReference type="Proteomes" id="UP000007879">
    <property type="component" value="Unassembled WGS sequence"/>
</dbReference>
<dbReference type="OrthoDB" id="10048767at2759"/>
<dbReference type="PANTHER" id="PTHR33939">
    <property type="entry name" value="PROTEIN CBG22215"/>
    <property type="match status" value="1"/>
</dbReference>
<evidence type="ECO:0000313" key="3">
    <source>
        <dbReference type="Proteomes" id="UP000007879"/>
    </source>
</evidence>
<name>A0A1X7TTG7_AMPQE</name>
<dbReference type="PANTHER" id="PTHR33939:SF1">
    <property type="entry name" value="DUF4371 DOMAIN-CONTAINING PROTEIN"/>
    <property type="match status" value="1"/>
</dbReference>
<accession>A0A1X7TTG7</accession>
<reference evidence="3" key="1">
    <citation type="journal article" date="2010" name="Nature">
        <title>The Amphimedon queenslandica genome and the evolution of animal complexity.</title>
        <authorList>
            <person name="Srivastava M."/>
            <person name="Simakov O."/>
            <person name="Chapman J."/>
            <person name="Fahey B."/>
            <person name="Gauthier M.E."/>
            <person name="Mitros T."/>
            <person name="Richards G.S."/>
            <person name="Conaco C."/>
            <person name="Dacre M."/>
            <person name="Hellsten U."/>
            <person name="Larroux C."/>
            <person name="Putnam N.H."/>
            <person name="Stanke M."/>
            <person name="Adamska M."/>
            <person name="Darling A."/>
            <person name="Degnan S.M."/>
            <person name="Oakley T.H."/>
            <person name="Plachetzki D.C."/>
            <person name="Zhai Y."/>
            <person name="Adamski M."/>
            <person name="Calcino A."/>
            <person name="Cummins S.F."/>
            <person name="Goodstein D.M."/>
            <person name="Harris C."/>
            <person name="Jackson D.J."/>
            <person name="Leys S.P."/>
            <person name="Shu S."/>
            <person name="Woodcroft B.J."/>
            <person name="Vervoort M."/>
            <person name="Kosik K.S."/>
            <person name="Manning G."/>
            <person name="Degnan B.M."/>
            <person name="Rokhsar D.S."/>
        </authorList>
    </citation>
    <scope>NUCLEOTIDE SEQUENCE [LARGE SCALE GENOMIC DNA]</scope>
</reference>
<dbReference type="Gene3D" id="3.30.420.10">
    <property type="entry name" value="Ribonuclease H-like superfamily/Ribonuclease H"/>
    <property type="match status" value="1"/>
</dbReference>
<reference evidence="2" key="2">
    <citation type="submission" date="2017-05" db="UniProtKB">
        <authorList>
            <consortium name="EnsemblMetazoa"/>
        </authorList>
    </citation>
    <scope>IDENTIFICATION</scope>
</reference>
<evidence type="ECO:0000256" key="1">
    <source>
        <dbReference type="SAM" id="MobiDB-lite"/>
    </source>
</evidence>
<evidence type="ECO:0008006" key="4">
    <source>
        <dbReference type="Google" id="ProtNLM"/>
    </source>
</evidence>
<evidence type="ECO:0000313" key="2">
    <source>
        <dbReference type="EnsemblMetazoa" id="Aqu2.1.18327_001"/>
    </source>
</evidence>
<sequence>MREEAKSKTGGGTALQKTVKITGFSKNSVMKIVMEGKELPEGSEFETLVLPRYTGDRQVVLNVDSFDRAAIRRKICLIKSRKQYIILGNLLPEIKADCNFKGSRSSLHRLLRSMNYRFRKVVNKRIYYEQPHIIKQRKEYLIRMHNNRSGENRPVIYLDETWMNAHDGKDKQWVQPDTLTGGTSGGVTKPYGKGKRLIILHAGSENDWVPNAELVFQSGGTSDDYHKDMNHQEFKRWFKDQLLPNIPVNSIIAMDNASYHSRRFEPLPTSSWRKGDMISWLVNKSIPFPAGSNKKALYTIIKQHKSKYLQYAIDEMAKSAGHEVVRLPVGHCELNPIEMAWSQVKGYAKKHNTQFTLEALEPLVKDGIAQVTPERWHSLVQHVREKVEDRYYEADRLSYVVTVPDFSIRVGDSSTESESESDDSENELNDSESETDISDEEDEELWGNSPLASVEGL</sequence>
<gene>
    <name evidence="2" type="primary">105314382</name>
</gene>
<organism evidence="2">
    <name type="scientific">Amphimedon queenslandica</name>
    <name type="common">Sponge</name>
    <dbReference type="NCBI Taxonomy" id="400682"/>
    <lineage>
        <taxon>Eukaryota</taxon>
        <taxon>Metazoa</taxon>
        <taxon>Porifera</taxon>
        <taxon>Demospongiae</taxon>
        <taxon>Heteroscleromorpha</taxon>
        <taxon>Haplosclerida</taxon>
        <taxon>Niphatidae</taxon>
        <taxon>Amphimedon</taxon>
    </lineage>
</organism>
<dbReference type="InterPro" id="IPR036397">
    <property type="entry name" value="RNaseH_sf"/>
</dbReference>
<feature type="region of interest" description="Disordered" evidence="1">
    <location>
        <begin position="410"/>
        <end position="457"/>
    </location>
</feature>
<proteinExistence type="predicted"/>
<dbReference type="InParanoid" id="A0A1X7TTG7"/>
<dbReference type="GO" id="GO:0003676">
    <property type="term" value="F:nucleic acid binding"/>
    <property type="evidence" value="ECO:0007669"/>
    <property type="project" value="InterPro"/>
</dbReference>
<dbReference type="EnsemblMetazoa" id="Aqu2.1.18327_001">
    <property type="protein sequence ID" value="Aqu2.1.18327_001"/>
    <property type="gene ID" value="Aqu2.1.18327"/>
</dbReference>